<dbReference type="EMBL" id="WMHZ01000001">
    <property type="protein sequence ID" value="NDO76890.1"/>
    <property type="molecule type" value="Genomic_DNA"/>
</dbReference>
<feature type="compositionally biased region" description="Basic and acidic residues" evidence="1">
    <location>
        <begin position="43"/>
        <end position="67"/>
    </location>
</feature>
<feature type="compositionally biased region" description="Low complexity" evidence="1">
    <location>
        <begin position="192"/>
        <end position="201"/>
    </location>
</feature>
<dbReference type="Proteomes" id="UP000471026">
    <property type="component" value="Unassembled WGS sequence"/>
</dbReference>
<dbReference type="InterPro" id="IPR003583">
    <property type="entry name" value="Hlx-hairpin-Hlx_DNA-bd_motif"/>
</dbReference>
<accession>A0A6N9QWM5</accession>
<dbReference type="PANTHER" id="PTHR21180">
    <property type="entry name" value="ENDONUCLEASE/EXONUCLEASE/PHOSPHATASE FAMILY DOMAIN-CONTAINING PROTEIN 1"/>
    <property type="match status" value="1"/>
</dbReference>
<dbReference type="InterPro" id="IPR051675">
    <property type="entry name" value="Endo/Exo/Phosphatase_dom_1"/>
</dbReference>
<keyword evidence="2" id="KW-0472">Membrane</keyword>
<dbReference type="Pfam" id="PF10531">
    <property type="entry name" value="SLBB"/>
    <property type="match status" value="1"/>
</dbReference>
<evidence type="ECO:0000259" key="3">
    <source>
        <dbReference type="SMART" id="SM00278"/>
    </source>
</evidence>
<dbReference type="Gene3D" id="3.10.560.10">
    <property type="entry name" value="Outer membrane lipoprotein wza domain like"/>
    <property type="match status" value="1"/>
</dbReference>
<dbReference type="GO" id="GO:0015627">
    <property type="term" value="C:type II protein secretion system complex"/>
    <property type="evidence" value="ECO:0007669"/>
    <property type="project" value="TreeGrafter"/>
</dbReference>
<dbReference type="InterPro" id="IPR019554">
    <property type="entry name" value="Soluble_ligand-bd"/>
</dbReference>
<dbReference type="GO" id="GO:0015628">
    <property type="term" value="P:protein secretion by the type II secretion system"/>
    <property type="evidence" value="ECO:0007669"/>
    <property type="project" value="TreeGrafter"/>
</dbReference>
<feature type="transmembrane region" description="Helical" evidence="2">
    <location>
        <begin position="118"/>
        <end position="138"/>
    </location>
</feature>
<feature type="compositionally biased region" description="Gly residues" evidence="1">
    <location>
        <begin position="311"/>
        <end position="330"/>
    </location>
</feature>
<keyword evidence="2" id="KW-0812">Transmembrane</keyword>
<dbReference type="SMART" id="SM00278">
    <property type="entry name" value="HhH1"/>
    <property type="match status" value="2"/>
</dbReference>
<gene>
    <name evidence="4" type="ORF">GKZ75_01210</name>
</gene>
<proteinExistence type="predicted"/>
<evidence type="ECO:0000256" key="2">
    <source>
        <dbReference type="SAM" id="Phobius"/>
    </source>
</evidence>
<feature type="compositionally biased region" description="Gly residues" evidence="1">
    <location>
        <begin position="202"/>
        <end position="215"/>
    </location>
</feature>
<keyword evidence="2" id="KW-1133">Transmembrane helix</keyword>
<sequence>MSGIDFRGRRRFRDSEATERLTALLREDRQSGSDVPWAVPGPDGHDINGDVADHRAMGRGASDRDGSGVDMDPGGGVEPDDDAAADNSAYPPSSADTGSERSRHREDVVVRRHIARPALVLLCAVLVVALGIGGWNLLPDGQGDDVVTSTAVRSEGAVGGMDDAGVEEGSDGAERTGGGAGTTDEEDTSPQGAPGAASATGHTGGAGAGAAGGGNTSANEPGVLTVHVIGEVKDPSVVTLSPGARIMDAVAAAGGFTPRAVKDRINLAQPVSDGAQITIPNAQNADQVAEAAAHGGSGNGSADGAQAGETGNSGGTKAGGGAVTEGGAAAGGSPATEPGAAGKAGGAGAVPGSAPVNLNTASQTELETLPRVGPVLAQRIVEFRTQHGPFTTVEQLDDVSGVGPAMLEALLPLVTV</sequence>
<evidence type="ECO:0000256" key="1">
    <source>
        <dbReference type="SAM" id="MobiDB-lite"/>
    </source>
</evidence>
<feature type="region of interest" description="Disordered" evidence="1">
    <location>
        <begin position="23"/>
        <end position="104"/>
    </location>
</feature>
<dbReference type="RefSeq" id="WP_238399838.1">
    <property type="nucleotide sequence ID" value="NZ_WMHZ01000001.1"/>
</dbReference>
<feature type="region of interest" description="Disordered" evidence="1">
    <location>
        <begin position="286"/>
        <end position="348"/>
    </location>
</feature>
<organism evidence="4 5">
    <name type="scientific">Kocuria marina subsp. indica</name>
    <dbReference type="NCBI Taxonomy" id="1049583"/>
    <lineage>
        <taxon>Bacteria</taxon>
        <taxon>Bacillati</taxon>
        <taxon>Actinomycetota</taxon>
        <taxon>Actinomycetes</taxon>
        <taxon>Micrococcales</taxon>
        <taxon>Micrococcaceae</taxon>
        <taxon>Kocuria</taxon>
    </lineage>
</organism>
<feature type="compositionally biased region" description="Low complexity" evidence="1">
    <location>
        <begin position="331"/>
        <end position="341"/>
    </location>
</feature>
<evidence type="ECO:0000313" key="4">
    <source>
        <dbReference type="EMBL" id="NDO76890.1"/>
    </source>
</evidence>
<dbReference type="GO" id="GO:0006281">
    <property type="term" value="P:DNA repair"/>
    <property type="evidence" value="ECO:0007669"/>
    <property type="project" value="InterPro"/>
</dbReference>
<dbReference type="InterPro" id="IPR010994">
    <property type="entry name" value="RuvA_2-like"/>
</dbReference>
<feature type="domain" description="Helix-hairpin-helix DNA-binding motif class 1" evidence="3">
    <location>
        <begin position="394"/>
        <end position="413"/>
    </location>
</feature>
<comment type="caution">
    <text evidence="4">The sequence shown here is derived from an EMBL/GenBank/DDBJ whole genome shotgun (WGS) entry which is preliminary data.</text>
</comment>
<dbReference type="AlphaFoldDB" id="A0A6N9QWM5"/>
<dbReference type="Pfam" id="PF12836">
    <property type="entry name" value="HHH_3"/>
    <property type="match status" value="1"/>
</dbReference>
<dbReference type="SUPFAM" id="SSF47781">
    <property type="entry name" value="RuvA domain 2-like"/>
    <property type="match status" value="1"/>
</dbReference>
<feature type="domain" description="Helix-hairpin-helix DNA-binding motif class 1" evidence="3">
    <location>
        <begin position="364"/>
        <end position="383"/>
    </location>
</feature>
<evidence type="ECO:0000313" key="5">
    <source>
        <dbReference type="Proteomes" id="UP000471026"/>
    </source>
</evidence>
<dbReference type="PANTHER" id="PTHR21180:SF32">
    <property type="entry name" value="ENDONUCLEASE_EXONUCLEASE_PHOSPHATASE FAMILY DOMAIN-CONTAINING PROTEIN 1"/>
    <property type="match status" value="1"/>
</dbReference>
<dbReference type="GO" id="GO:0003677">
    <property type="term" value="F:DNA binding"/>
    <property type="evidence" value="ECO:0007669"/>
    <property type="project" value="InterPro"/>
</dbReference>
<dbReference type="Gene3D" id="1.10.150.320">
    <property type="entry name" value="Photosystem II 12 kDa extrinsic protein"/>
    <property type="match status" value="1"/>
</dbReference>
<protein>
    <recommendedName>
        <fullName evidence="3">Helix-hairpin-helix DNA-binding motif class 1 domain-containing protein</fullName>
    </recommendedName>
</protein>
<name>A0A6N9QWM5_9MICC</name>
<feature type="region of interest" description="Disordered" evidence="1">
    <location>
        <begin position="154"/>
        <end position="218"/>
    </location>
</feature>
<reference evidence="4 5" key="1">
    <citation type="submission" date="2019-11" db="EMBL/GenBank/DDBJ databases">
        <title>Draft genome sequence of Kocuria indica DP-K7, a methyl red degrading Actinobacterium.</title>
        <authorList>
            <person name="Kumaran S."/>
            <person name="Tischler D."/>
            <person name="Ngo A.C.R."/>
            <person name="Schultes F."/>
        </authorList>
    </citation>
    <scope>NUCLEOTIDE SEQUENCE [LARGE SCALE GENOMIC DNA]</scope>
    <source>
        <strain evidence="4 5">DP-K7</strain>
    </source>
</reference>